<dbReference type="Proteomes" id="UP000681967">
    <property type="component" value="Unassembled WGS sequence"/>
</dbReference>
<comment type="caution">
    <text evidence="1">The sequence shown here is derived from an EMBL/GenBank/DDBJ whole genome shotgun (WGS) entry which is preliminary data.</text>
</comment>
<accession>A0A8S3BL64</accession>
<proteinExistence type="predicted"/>
<name>A0A8S3BL64_9BILA</name>
<organism evidence="1 2">
    <name type="scientific">Rotaria magnacalcarata</name>
    <dbReference type="NCBI Taxonomy" id="392030"/>
    <lineage>
        <taxon>Eukaryota</taxon>
        <taxon>Metazoa</taxon>
        <taxon>Spiralia</taxon>
        <taxon>Gnathifera</taxon>
        <taxon>Rotifera</taxon>
        <taxon>Eurotatoria</taxon>
        <taxon>Bdelloidea</taxon>
        <taxon>Philodinida</taxon>
        <taxon>Philodinidae</taxon>
        <taxon>Rotaria</taxon>
    </lineage>
</organism>
<dbReference type="EMBL" id="CAJOBH010150371">
    <property type="protein sequence ID" value="CAF4843382.1"/>
    <property type="molecule type" value="Genomic_DNA"/>
</dbReference>
<reference evidence="1" key="1">
    <citation type="submission" date="2021-02" db="EMBL/GenBank/DDBJ databases">
        <authorList>
            <person name="Nowell W R."/>
        </authorList>
    </citation>
    <scope>NUCLEOTIDE SEQUENCE</scope>
</reference>
<gene>
    <name evidence="1" type="ORF">BYL167_LOCUS49897</name>
</gene>
<feature type="non-terminal residue" evidence="1">
    <location>
        <position position="1"/>
    </location>
</feature>
<sequence length="116" mass="13000">MSYCQTRPLVKPTSISFIKIRHNNHLLVAFRSSCPTCYQSLNINNSCQKCVRLYCHNGSVVTVHHDISILENAASMNQEAICGGYPQLAAVDRRILTNLIHAFLIIQLDISFGHSN</sequence>
<evidence type="ECO:0000313" key="1">
    <source>
        <dbReference type="EMBL" id="CAF4843382.1"/>
    </source>
</evidence>
<evidence type="ECO:0000313" key="2">
    <source>
        <dbReference type="Proteomes" id="UP000681967"/>
    </source>
</evidence>
<protein>
    <submittedName>
        <fullName evidence="1">Uncharacterized protein</fullName>
    </submittedName>
</protein>
<dbReference type="AlphaFoldDB" id="A0A8S3BL64"/>